<reference evidence="2" key="2">
    <citation type="submission" date="2015-02" db="UniProtKB">
        <authorList>
            <consortium name="EnsemblMetazoa"/>
        </authorList>
    </citation>
    <scope>IDENTIFICATION</scope>
</reference>
<accession>T1JKR6</accession>
<evidence type="ECO:0000313" key="3">
    <source>
        <dbReference type="Proteomes" id="UP000014500"/>
    </source>
</evidence>
<feature type="domain" description="POLO box" evidence="1">
    <location>
        <begin position="14"/>
        <end position="95"/>
    </location>
</feature>
<dbReference type="InterPro" id="IPR033695">
    <property type="entry name" value="POLO_box_2"/>
</dbReference>
<evidence type="ECO:0000313" key="2">
    <source>
        <dbReference type="EnsemblMetazoa" id="SMAR014446-PA"/>
    </source>
</evidence>
<dbReference type="SUPFAM" id="SSF82615">
    <property type="entry name" value="Polo-box domain"/>
    <property type="match status" value="1"/>
</dbReference>
<dbReference type="HOGENOM" id="CLU_2362387_0_0_1"/>
<sequence>MKPRDGVDLSRTTHLYNWHETPEATVLHLTNGTLQFNFFDHTKIILCPLMGAVTFLDDKQNFRTLRLSLIEKYGCSRELSKRLRYARSMIWERIYI</sequence>
<dbReference type="STRING" id="126957.T1JKR6"/>
<dbReference type="Proteomes" id="UP000014500">
    <property type="component" value="Unassembled WGS sequence"/>
</dbReference>
<reference evidence="3" key="1">
    <citation type="submission" date="2011-05" db="EMBL/GenBank/DDBJ databases">
        <authorList>
            <person name="Richards S.R."/>
            <person name="Qu J."/>
            <person name="Jiang H."/>
            <person name="Jhangiani S.N."/>
            <person name="Agravi P."/>
            <person name="Goodspeed R."/>
            <person name="Gross S."/>
            <person name="Mandapat C."/>
            <person name="Jackson L."/>
            <person name="Mathew T."/>
            <person name="Pu L."/>
            <person name="Thornton R."/>
            <person name="Saada N."/>
            <person name="Wilczek-Boney K.B."/>
            <person name="Lee S."/>
            <person name="Kovar C."/>
            <person name="Wu Y."/>
            <person name="Scherer S.E."/>
            <person name="Worley K.C."/>
            <person name="Muzny D.M."/>
            <person name="Gibbs R."/>
        </authorList>
    </citation>
    <scope>NUCLEOTIDE SEQUENCE</scope>
    <source>
        <strain evidence="3">Brora</strain>
    </source>
</reference>
<dbReference type="eggNOG" id="KOG0575">
    <property type="taxonomic scope" value="Eukaryota"/>
</dbReference>
<name>T1JKR6_STRMM</name>
<dbReference type="Gene3D" id="3.30.1120.30">
    <property type="entry name" value="POLO box domain"/>
    <property type="match status" value="1"/>
</dbReference>
<dbReference type="InterPro" id="IPR000959">
    <property type="entry name" value="POLO_box_dom"/>
</dbReference>
<protein>
    <recommendedName>
        <fullName evidence="1">POLO box domain-containing protein</fullName>
    </recommendedName>
</protein>
<keyword evidence="3" id="KW-1185">Reference proteome</keyword>
<dbReference type="Pfam" id="PF00659">
    <property type="entry name" value="POLO_box"/>
    <property type="match status" value="1"/>
</dbReference>
<dbReference type="EnsemblMetazoa" id="SMAR014446-RA">
    <property type="protein sequence ID" value="SMAR014446-PA"/>
    <property type="gene ID" value="SMAR014446"/>
</dbReference>
<dbReference type="PhylomeDB" id="T1JKR6"/>
<dbReference type="EMBL" id="JH431841">
    <property type="status" value="NOT_ANNOTATED_CDS"/>
    <property type="molecule type" value="Genomic_DNA"/>
</dbReference>
<proteinExistence type="predicted"/>
<dbReference type="CDD" id="cd13117">
    <property type="entry name" value="POLO_box_2"/>
    <property type="match status" value="1"/>
</dbReference>
<dbReference type="PROSITE" id="PS50078">
    <property type="entry name" value="POLO_BOX"/>
    <property type="match status" value="1"/>
</dbReference>
<dbReference type="InterPro" id="IPR036947">
    <property type="entry name" value="POLO_box_dom_sf"/>
</dbReference>
<organism evidence="2 3">
    <name type="scientific">Strigamia maritima</name>
    <name type="common">European centipede</name>
    <name type="synonym">Geophilus maritimus</name>
    <dbReference type="NCBI Taxonomy" id="126957"/>
    <lineage>
        <taxon>Eukaryota</taxon>
        <taxon>Metazoa</taxon>
        <taxon>Ecdysozoa</taxon>
        <taxon>Arthropoda</taxon>
        <taxon>Myriapoda</taxon>
        <taxon>Chilopoda</taxon>
        <taxon>Pleurostigmophora</taxon>
        <taxon>Geophilomorpha</taxon>
        <taxon>Linotaeniidae</taxon>
        <taxon>Strigamia</taxon>
    </lineage>
</organism>
<evidence type="ECO:0000259" key="1">
    <source>
        <dbReference type="PROSITE" id="PS50078"/>
    </source>
</evidence>
<dbReference type="AlphaFoldDB" id="T1JKR6"/>